<protein>
    <submittedName>
        <fullName evidence="4">Muconate cycloisomerase</fullName>
    </submittedName>
</protein>
<dbReference type="SFLD" id="SFLDS00001">
    <property type="entry name" value="Enolase"/>
    <property type="match status" value="1"/>
</dbReference>
<evidence type="ECO:0000256" key="2">
    <source>
        <dbReference type="ARBA" id="ARBA00022723"/>
    </source>
</evidence>
<evidence type="ECO:0000313" key="5">
    <source>
        <dbReference type="Proteomes" id="UP000241229"/>
    </source>
</evidence>
<dbReference type="InterPro" id="IPR013342">
    <property type="entry name" value="Mandelate_racemase_C"/>
</dbReference>
<dbReference type="SUPFAM" id="SSF54826">
    <property type="entry name" value="Enolase N-terminal domain-like"/>
    <property type="match status" value="1"/>
</dbReference>
<dbReference type="SUPFAM" id="SSF51604">
    <property type="entry name" value="Enolase C-terminal domain-like"/>
    <property type="match status" value="1"/>
</dbReference>
<dbReference type="InterPro" id="IPR029065">
    <property type="entry name" value="Enolase_C-like"/>
</dbReference>
<organism evidence="4 5">
    <name type="scientific">Kumtagia ephedrae</name>
    <dbReference type="NCBI Taxonomy" id="2116701"/>
    <lineage>
        <taxon>Bacteria</taxon>
        <taxon>Pseudomonadati</taxon>
        <taxon>Pseudomonadota</taxon>
        <taxon>Alphaproteobacteria</taxon>
        <taxon>Hyphomicrobiales</taxon>
        <taxon>Phyllobacteriaceae</taxon>
        <taxon>Kumtagia</taxon>
    </lineage>
</organism>
<dbReference type="Gene3D" id="3.30.390.10">
    <property type="entry name" value="Enolase-like, N-terminal domain"/>
    <property type="match status" value="1"/>
</dbReference>
<sequence>MVKISNVRVRPLVLPLKQPYHWSYGIRQTFAVNLIEIEADDGTVGIGECTVAPDQGGTAAILKRLAAHLVGQSPYDVVPLLSRIFHQEYLGHGANLMRAANQMFSGIDMAMWDLQGRLAKLPVHRLLGGAHRKAVGYFYFLQGETAEELARDAAGAHAAGERVFYLKVGRGEALDLEIVAAVRREIGGARLRLDANEAWGVHEAITMCRKLEKFDIEFIEQPTVSWSIPAMAQVRESVGIPIVADQSAFTLHDVYEICRQRAADMICIGPREIGGIQPMLKAAAVAEAAGLKICIHSSFTTGITTSAEHHIGLTIPNLDDGNQIMWQLVGKDIVASPDLAPKNGWLDAFQQPGLGFTLDENLIAEGERRFQASRQG</sequence>
<dbReference type="Gene3D" id="3.20.20.120">
    <property type="entry name" value="Enolase-like C-terminal domain"/>
    <property type="match status" value="1"/>
</dbReference>
<dbReference type="Pfam" id="PF13378">
    <property type="entry name" value="MR_MLE_C"/>
    <property type="match status" value="1"/>
</dbReference>
<dbReference type="GO" id="GO:0009063">
    <property type="term" value="P:amino acid catabolic process"/>
    <property type="evidence" value="ECO:0007669"/>
    <property type="project" value="InterPro"/>
</dbReference>
<dbReference type="EMBL" id="PXYK01000020">
    <property type="protein sequence ID" value="PSJ56719.1"/>
    <property type="molecule type" value="Genomic_DNA"/>
</dbReference>
<evidence type="ECO:0000259" key="3">
    <source>
        <dbReference type="SMART" id="SM00922"/>
    </source>
</evidence>
<comment type="caution">
    <text evidence="4">The sequence shown here is derived from an EMBL/GenBank/DDBJ whole genome shotgun (WGS) entry which is preliminary data.</text>
</comment>
<keyword evidence="4" id="KW-0413">Isomerase</keyword>
<reference evidence="4 5" key="1">
    <citation type="submission" date="2018-03" db="EMBL/GenBank/DDBJ databases">
        <title>The draft genome of Mesorhizobium sp. 6GN-30.</title>
        <authorList>
            <person name="Liu L."/>
            <person name="Li L."/>
            <person name="Wang T."/>
            <person name="Zhang X."/>
            <person name="Liang L."/>
        </authorList>
    </citation>
    <scope>NUCLEOTIDE SEQUENCE [LARGE SCALE GENOMIC DNA]</scope>
    <source>
        <strain evidence="4 5">6GN30</strain>
    </source>
</reference>
<dbReference type="InterPro" id="IPR036849">
    <property type="entry name" value="Enolase-like_C_sf"/>
</dbReference>
<name>A0A2P7S2M7_9HYPH</name>
<dbReference type="SMART" id="SM00922">
    <property type="entry name" value="MR_MLE"/>
    <property type="match status" value="1"/>
</dbReference>
<dbReference type="RefSeq" id="WP_106773913.1">
    <property type="nucleotide sequence ID" value="NZ_PXYK01000020.1"/>
</dbReference>
<evidence type="ECO:0000313" key="4">
    <source>
        <dbReference type="EMBL" id="PSJ56719.1"/>
    </source>
</evidence>
<keyword evidence="2" id="KW-0479">Metal-binding</keyword>
<dbReference type="SFLD" id="SFLDG00180">
    <property type="entry name" value="muconate_cycloisomerase"/>
    <property type="match status" value="1"/>
</dbReference>
<dbReference type="InterPro" id="IPR018110">
    <property type="entry name" value="Mandel_Rmase/mucon_lact_enz_CS"/>
</dbReference>
<dbReference type="CDD" id="cd03316">
    <property type="entry name" value="MR_like"/>
    <property type="match status" value="1"/>
</dbReference>
<dbReference type="AlphaFoldDB" id="A0A2P7S2M7"/>
<keyword evidence="5" id="KW-1185">Reference proteome</keyword>
<dbReference type="GO" id="GO:0016853">
    <property type="term" value="F:isomerase activity"/>
    <property type="evidence" value="ECO:0007669"/>
    <property type="project" value="UniProtKB-KW"/>
</dbReference>
<dbReference type="PANTHER" id="PTHR48080:SF3">
    <property type="entry name" value="ENOLASE SUPERFAMILY MEMBER DDB_G0284701"/>
    <property type="match status" value="1"/>
</dbReference>
<dbReference type="Pfam" id="PF02746">
    <property type="entry name" value="MR_MLE_N"/>
    <property type="match status" value="1"/>
</dbReference>
<gene>
    <name evidence="4" type="ORF">C7I84_19625</name>
</gene>
<dbReference type="PANTHER" id="PTHR48080">
    <property type="entry name" value="D-GALACTONATE DEHYDRATASE-RELATED"/>
    <property type="match status" value="1"/>
</dbReference>
<feature type="domain" description="Mandelate racemase/muconate lactonizing enzyme C-terminal" evidence="3">
    <location>
        <begin position="146"/>
        <end position="241"/>
    </location>
</feature>
<dbReference type="InterPro" id="IPR034593">
    <property type="entry name" value="DgoD-like"/>
</dbReference>
<dbReference type="OrthoDB" id="9775913at2"/>
<accession>A0A2P7S2M7</accession>
<dbReference type="InterPro" id="IPR029017">
    <property type="entry name" value="Enolase-like_N"/>
</dbReference>
<proteinExistence type="inferred from homology"/>
<dbReference type="PROSITE" id="PS00909">
    <property type="entry name" value="MR_MLE_2"/>
    <property type="match status" value="1"/>
</dbReference>
<dbReference type="Proteomes" id="UP000241229">
    <property type="component" value="Unassembled WGS sequence"/>
</dbReference>
<dbReference type="InterPro" id="IPR013341">
    <property type="entry name" value="Mandelate_racemase_N_dom"/>
</dbReference>
<comment type="similarity">
    <text evidence="1">Belongs to the mandelate racemase/muconate lactonizing enzyme family.</text>
</comment>
<evidence type="ECO:0000256" key="1">
    <source>
        <dbReference type="ARBA" id="ARBA00008031"/>
    </source>
</evidence>
<dbReference type="GO" id="GO:0000287">
    <property type="term" value="F:magnesium ion binding"/>
    <property type="evidence" value="ECO:0007669"/>
    <property type="project" value="UniProtKB-ARBA"/>
</dbReference>